<dbReference type="AlphaFoldDB" id="A0A1H9FP90"/>
<dbReference type="STRING" id="355243.SAMN03080615_01365"/>
<evidence type="ECO:0000313" key="6">
    <source>
        <dbReference type="Proteomes" id="UP000198749"/>
    </source>
</evidence>
<dbReference type="PANTHER" id="PTHR30483:SF6">
    <property type="entry name" value="PERIPLASMIC BINDING PROTEIN OF ABC TRANSPORTER FOR NATURAL AMINO ACIDS"/>
    <property type="match status" value="1"/>
</dbReference>
<comment type="similarity">
    <text evidence="1">Belongs to the leucine-binding protein family.</text>
</comment>
<dbReference type="EMBL" id="FOGB01000003">
    <property type="protein sequence ID" value="SEQ39704.1"/>
    <property type="molecule type" value="Genomic_DNA"/>
</dbReference>
<evidence type="ECO:0000256" key="3">
    <source>
        <dbReference type="SAM" id="SignalP"/>
    </source>
</evidence>
<protein>
    <submittedName>
        <fullName evidence="5">Amino acid/amide ABC transporter substrate-binding protein, HAAT family (TC 3.A.1.4.-)</fullName>
    </submittedName>
</protein>
<gene>
    <name evidence="5" type="ORF">SAMN03080615_01365</name>
</gene>
<dbReference type="Gene3D" id="3.40.50.2300">
    <property type="match status" value="2"/>
</dbReference>
<evidence type="ECO:0000256" key="2">
    <source>
        <dbReference type="ARBA" id="ARBA00022729"/>
    </source>
</evidence>
<feature type="domain" description="Leucine-binding protein" evidence="4">
    <location>
        <begin position="34"/>
        <end position="373"/>
    </location>
</feature>
<accession>A0A1H9FP90</accession>
<feature type="chain" id="PRO_5011503251" evidence="3">
    <location>
        <begin position="30"/>
        <end position="394"/>
    </location>
</feature>
<organism evidence="5 6">
    <name type="scientific">Amphritea atlantica</name>
    <dbReference type="NCBI Taxonomy" id="355243"/>
    <lineage>
        <taxon>Bacteria</taxon>
        <taxon>Pseudomonadati</taxon>
        <taxon>Pseudomonadota</taxon>
        <taxon>Gammaproteobacteria</taxon>
        <taxon>Oceanospirillales</taxon>
        <taxon>Oceanospirillaceae</taxon>
        <taxon>Amphritea</taxon>
    </lineage>
</organism>
<sequence length="394" mass="42247">MNNKKKIFPSVLSASIAATMITMSSGSMAADSDPIKVGVMLPFSGVYAGLGESTRNGLKQALKEQGNSIAGRPVEFIEMDTEAKPARAPEITSSLVDNQKADFVIGPVHSGVAMGMIKTIKGKDSIMIIPNAGANAATGAFCQPNVFRTSFSSWQTAFPMGKEAYDMGYKKIVTMSWNYGFGKESLEAFNESFTKAGGEVIKEMLVPFPKTEFQSYLTEIASINPDAVFVFFAGGGAVKFVKDYDAMGLKGKIPLLGSGFLTEGTTTAQGPAAEGVITTLHYADALDIPKNQRFRQDYETLYGKPADLFAVQGYDAGQLIAQAVSATGGNTTDKAALIQQMEKLEIDSPRGAFHFSKAHNPIQTIYLRKVVDGQNTVVKVAQDHLEDPARGCKL</sequence>
<dbReference type="InterPro" id="IPR051010">
    <property type="entry name" value="BCAA_transport"/>
</dbReference>
<dbReference type="PANTHER" id="PTHR30483">
    <property type="entry name" value="LEUCINE-SPECIFIC-BINDING PROTEIN"/>
    <property type="match status" value="1"/>
</dbReference>
<dbReference type="OrthoDB" id="9768386at2"/>
<evidence type="ECO:0000256" key="1">
    <source>
        <dbReference type="ARBA" id="ARBA00010062"/>
    </source>
</evidence>
<proteinExistence type="inferred from homology"/>
<dbReference type="RefSeq" id="WP_091355740.1">
    <property type="nucleotide sequence ID" value="NZ_AP025284.1"/>
</dbReference>
<keyword evidence="6" id="KW-1185">Reference proteome</keyword>
<dbReference type="InterPro" id="IPR028082">
    <property type="entry name" value="Peripla_BP_I"/>
</dbReference>
<reference evidence="6" key="1">
    <citation type="submission" date="2016-10" db="EMBL/GenBank/DDBJ databases">
        <authorList>
            <person name="Varghese N."/>
            <person name="Submissions S."/>
        </authorList>
    </citation>
    <scope>NUCLEOTIDE SEQUENCE [LARGE SCALE GENOMIC DNA]</scope>
    <source>
        <strain evidence="6">DSM 18887</strain>
    </source>
</reference>
<dbReference type="SUPFAM" id="SSF53822">
    <property type="entry name" value="Periplasmic binding protein-like I"/>
    <property type="match status" value="1"/>
</dbReference>
<feature type="signal peptide" evidence="3">
    <location>
        <begin position="1"/>
        <end position="29"/>
    </location>
</feature>
<evidence type="ECO:0000259" key="4">
    <source>
        <dbReference type="Pfam" id="PF13458"/>
    </source>
</evidence>
<dbReference type="InterPro" id="IPR028081">
    <property type="entry name" value="Leu-bd"/>
</dbReference>
<keyword evidence="2 3" id="KW-0732">Signal</keyword>
<dbReference type="Pfam" id="PF13458">
    <property type="entry name" value="Peripla_BP_6"/>
    <property type="match status" value="1"/>
</dbReference>
<evidence type="ECO:0000313" key="5">
    <source>
        <dbReference type="EMBL" id="SEQ39704.1"/>
    </source>
</evidence>
<name>A0A1H9FP90_9GAMM</name>
<dbReference type="CDD" id="cd20014">
    <property type="entry name" value="PBP1_RPA0668_benzoate-like"/>
    <property type="match status" value="1"/>
</dbReference>
<dbReference type="Proteomes" id="UP000198749">
    <property type="component" value="Unassembled WGS sequence"/>
</dbReference>